<evidence type="ECO:0000313" key="2">
    <source>
        <dbReference type="WBParaSite" id="nRc.2.0.1.t47472-RA"/>
    </source>
</evidence>
<dbReference type="WBParaSite" id="nRc.2.0.1.t47472-RA">
    <property type="protein sequence ID" value="nRc.2.0.1.t47472-RA"/>
    <property type="gene ID" value="nRc.2.0.1.g47472"/>
</dbReference>
<sequence length="150" mass="16846">MSVYSKNCEHCFFALLVFLAKNILKFGKKLKALQMAGKILWVRSREESTVLGGLTALFLLFSPTKSTTISDPLIETFYRLTLRISLDKDLISLSEHGLGKFLMNKLKYEKKCEEIEKITAVNSPATTNDVFCFLAGGAFDLSLFLVFVGF</sequence>
<organism evidence="1 2">
    <name type="scientific">Romanomermis culicivorax</name>
    <name type="common">Nematode worm</name>
    <dbReference type="NCBI Taxonomy" id="13658"/>
    <lineage>
        <taxon>Eukaryota</taxon>
        <taxon>Metazoa</taxon>
        <taxon>Ecdysozoa</taxon>
        <taxon>Nematoda</taxon>
        <taxon>Enoplea</taxon>
        <taxon>Dorylaimia</taxon>
        <taxon>Mermithida</taxon>
        <taxon>Mermithoidea</taxon>
        <taxon>Mermithidae</taxon>
        <taxon>Romanomermis</taxon>
    </lineage>
</organism>
<reference evidence="2" key="1">
    <citation type="submission" date="2022-11" db="UniProtKB">
        <authorList>
            <consortium name="WormBaseParasite"/>
        </authorList>
    </citation>
    <scope>IDENTIFICATION</scope>
</reference>
<proteinExistence type="predicted"/>
<keyword evidence="1" id="KW-1185">Reference proteome</keyword>
<dbReference type="AlphaFoldDB" id="A0A915L9H1"/>
<dbReference type="Proteomes" id="UP000887565">
    <property type="component" value="Unplaced"/>
</dbReference>
<name>A0A915L9H1_ROMCU</name>
<accession>A0A915L9H1</accession>
<evidence type="ECO:0000313" key="1">
    <source>
        <dbReference type="Proteomes" id="UP000887565"/>
    </source>
</evidence>
<protein>
    <submittedName>
        <fullName evidence="2">Uncharacterized protein</fullName>
    </submittedName>
</protein>